<protein>
    <submittedName>
        <fullName evidence="2">Uncharacterized protein</fullName>
    </submittedName>
</protein>
<dbReference type="Proteomes" id="UP000813444">
    <property type="component" value="Unassembled WGS sequence"/>
</dbReference>
<evidence type="ECO:0000256" key="1">
    <source>
        <dbReference type="SAM" id="SignalP"/>
    </source>
</evidence>
<dbReference type="EMBL" id="JAGPNK010000011">
    <property type="protein sequence ID" value="KAH7311631.1"/>
    <property type="molecule type" value="Genomic_DNA"/>
</dbReference>
<proteinExistence type="predicted"/>
<dbReference type="InterPro" id="IPR050317">
    <property type="entry name" value="Plant_Fungal_Acyltransferase"/>
</dbReference>
<dbReference type="Gene3D" id="3.30.559.10">
    <property type="entry name" value="Chloramphenicol acetyltransferase-like domain"/>
    <property type="match status" value="2"/>
</dbReference>
<feature type="chain" id="PRO_5035463507" evidence="1">
    <location>
        <begin position="17"/>
        <end position="495"/>
    </location>
</feature>
<dbReference type="InterPro" id="IPR023213">
    <property type="entry name" value="CAT-like_dom_sf"/>
</dbReference>
<feature type="signal peptide" evidence="1">
    <location>
        <begin position="1"/>
        <end position="16"/>
    </location>
</feature>
<accession>A0A8K0SMD4</accession>
<gene>
    <name evidence="2" type="ORF">B0I35DRAFT_411803</name>
</gene>
<dbReference type="PANTHER" id="PTHR31642">
    <property type="entry name" value="TRICHOTHECENE 3-O-ACETYLTRANSFERASE"/>
    <property type="match status" value="1"/>
</dbReference>
<keyword evidence="1" id="KW-0732">Signal</keyword>
<evidence type="ECO:0000313" key="2">
    <source>
        <dbReference type="EMBL" id="KAH7311631.1"/>
    </source>
</evidence>
<dbReference type="PANTHER" id="PTHR31642:SF294">
    <property type="entry name" value="ACETYLTRANSFERASE MATC1"/>
    <property type="match status" value="1"/>
</dbReference>
<comment type="caution">
    <text evidence="2">The sequence shown here is derived from an EMBL/GenBank/DDBJ whole genome shotgun (WGS) entry which is preliminary data.</text>
</comment>
<keyword evidence="3" id="KW-1185">Reference proteome</keyword>
<organism evidence="2 3">
    <name type="scientific">Stachybotrys elegans</name>
    <dbReference type="NCBI Taxonomy" id="80388"/>
    <lineage>
        <taxon>Eukaryota</taxon>
        <taxon>Fungi</taxon>
        <taxon>Dikarya</taxon>
        <taxon>Ascomycota</taxon>
        <taxon>Pezizomycotina</taxon>
        <taxon>Sordariomycetes</taxon>
        <taxon>Hypocreomycetidae</taxon>
        <taxon>Hypocreales</taxon>
        <taxon>Stachybotryaceae</taxon>
        <taxon>Stachybotrys</taxon>
    </lineage>
</organism>
<dbReference type="OrthoDB" id="21502at2759"/>
<dbReference type="AlphaFoldDB" id="A0A8K0SMD4"/>
<sequence length="495" mass="54696">MLATLLSLLGLGRPAAFPTVTSDDIYPLHLMDSTADVLEHTPLVLMRFNDVLDADKLHAALAKLLSTGDWRKMTGRLRRNGAGELELHVPRVFTPERPAVRYSHVAFDVDICEHPLGKQLPSATPKISMQHSGNRFPEFCFEPGTAGSMADYLNGDQPPVALRITSFRDATLVAVSWSHGLSDAIGFRDMISAWCQVLASRESEVPPVLGAYKDTALEILEDEAPGREPYIWQSKILSGFGFFWFALRFVWQVLRHREVGARTLFVPAIAIAQLRKEASADLPEGSFVSDGDVLCSWLLRLAVSANQWSGAVTFLNVVDLRSRVPSVFDKAGVYLQNLSALSLTFLNASAIFRDPLGSVATAIRQSVAAQATEAQARAVYRLAIPLVKRNKRAPLISDADADLFIVTNWSKAKFIELVDFSPAVIRQGQGEFERNNPVGTMVYQLASQVKQAYMIRNMAVIIAKDRSGNYWVNLYMAEAVFGRIAEYVARYGDSS</sequence>
<name>A0A8K0SMD4_9HYPO</name>
<dbReference type="GO" id="GO:0016747">
    <property type="term" value="F:acyltransferase activity, transferring groups other than amino-acyl groups"/>
    <property type="evidence" value="ECO:0007669"/>
    <property type="project" value="TreeGrafter"/>
</dbReference>
<evidence type="ECO:0000313" key="3">
    <source>
        <dbReference type="Proteomes" id="UP000813444"/>
    </source>
</evidence>
<reference evidence="2" key="1">
    <citation type="journal article" date="2021" name="Nat. Commun.">
        <title>Genetic determinants of endophytism in the Arabidopsis root mycobiome.</title>
        <authorList>
            <person name="Mesny F."/>
            <person name="Miyauchi S."/>
            <person name="Thiergart T."/>
            <person name="Pickel B."/>
            <person name="Atanasova L."/>
            <person name="Karlsson M."/>
            <person name="Huettel B."/>
            <person name="Barry K.W."/>
            <person name="Haridas S."/>
            <person name="Chen C."/>
            <person name="Bauer D."/>
            <person name="Andreopoulos W."/>
            <person name="Pangilinan J."/>
            <person name="LaButti K."/>
            <person name="Riley R."/>
            <person name="Lipzen A."/>
            <person name="Clum A."/>
            <person name="Drula E."/>
            <person name="Henrissat B."/>
            <person name="Kohler A."/>
            <person name="Grigoriev I.V."/>
            <person name="Martin F.M."/>
            <person name="Hacquard S."/>
        </authorList>
    </citation>
    <scope>NUCLEOTIDE SEQUENCE</scope>
    <source>
        <strain evidence="2">MPI-CAGE-CH-0235</strain>
    </source>
</reference>